<feature type="region of interest" description="Disordered" evidence="1">
    <location>
        <begin position="240"/>
        <end position="386"/>
    </location>
</feature>
<feature type="compositionally biased region" description="Polar residues" evidence="1">
    <location>
        <begin position="273"/>
        <end position="285"/>
    </location>
</feature>
<dbReference type="CDD" id="cd21037">
    <property type="entry name" value="MLKL_NTD"/>
    <property type="match status" value="1"/>
</dbReference>
<dbReference type="EMBL" id="JBAHYK010000324">
    <property type="protein sequence ID" value="KAL0575225.1"/>
    <property type="molecule type" value="Genomic_DNA"/>
</dbReference>
<reference evidence="2 3" key="1">
    <citation type="submission" date="2024-02" db="EMBL/GenBank/DDBJ databases">
        <title>A draft genome for the cacao thread blight pathogen Marasmius crinis-equi.</title>
        <authorList>
            <person name="Cohen S.P."/>
            <person name="Baruah I.K."/>
            <person name="Amoako-Attah I."/>
            <person name="Bukari Y."/>
            <person name="Meinhardt L.W."/>
            <person name="Bailey B.A."/>
        </authorList>
    </citation>
    <scope>NUCLEOTIDE SEQUENCE [LARGE SCALE GENOMIC DNA]</scope>
    <source>
        <strain evidence="2 3">GH-76</strain>
    </source>
</reference>
<dbReference type="Proteomes" id="UP001465976">
    <property type="component" value="Unassembled WGS sequence"/>
</dbReference>
<evidence type="ECO:0000313" key="2">
    <source>
        <dbReference type="EMBL" id="KAL0575225.1"/>
    </source>
</evidence>
<evidence type="ECO:0000313" key="3">
    <source>
        <dbReference type="Proteomes" id="UP001465976"/>
    </source>
</evidence>
<protein>
    <submittedName>
        <fullName evidence="2">Uncharacterized protein</fullName>
    </submittedName>
</protein>
<gene>
    <name evidence="2" type="ORF">V5O48_006741</name>
</gene>
<feature type="compositionally biased region" description="Low complexity" evidence="1">
    <location>
        <begin position="299"/>
        <end position="314"/>
    </location>
</feature>
<sequence length="494" mass="52387">MSADGPSDSAKSELQPGPNGDEESWEAKASKANGKWHNKHAAEAAIGTLNALSRVAGAVPVPGLAAIPIVAAEILRAVDDSKENRKSFGRLADEAYSMARVVVEGCKAETEKGLCSEDQIQAMKHHVDTLHEISLEIRDFAIARINLPSHQRWWKSKKDSGKPKEFREKLNGAIQRFQVQCIIASRGATNRIESQLADFLIARQAERDAIPESSVSSSPGLGAGDIVNMAPQVVVTSPEPQLVASQIQSPSPGPLPPDQGVDIAASTPPVARASSTSESGLSNPRTDVDNLSCLPNPTPTGERGPSPSPSSTTTIAGVRDPPQAYPTAASSPTSQPDRNPFRSARPVSSEPSPPPSVNHANSPNPFNLPTRPSPRPDPAASLGSFSILGNSPNASIGGNASVNYVTGTQNNSSNNNTTNNSNVGNVYGSTNVGWNPHNQYAYGPDPRVYSGSPHGYHHSHYAPPPPPPHPYQYQYPHGWSPPPPQGPYYRGPAY</sequence>
<organism evidence="2 3">
    <name type="scientific">Marasmius crinis-equi</name>
    <dbReference type="NCBI Taxonomy" id="585013"/>
    <lineage>
        <taxon>Eukaryota</taxon>
        <taxon>Fungi</taxon>
        <taxon>Dikarya</taxon>
        <taxon>Basidiomycota</taxon>
        <taxon>Agaricomycotina</taxon>
        <taxon>Agaricomycetes</taxon>
        <taxon>Agaricomycetidae</taxon>
        <taxon>Agaricales</taxon>
        <taxon>Marasmiineae</taxon>
        <taxon>Marasmiaceae</taxon>
        <taxon>Marasmius</taxon>
    </lineage>
</organism>
<feature type="compositionally biased region" description="Polar residues" evidence="1">
    <location>
        <begin position="240"/>
        <end position="250"/>
    </location>
</feature>
<proteinExistence type="predicted"/>
<feature type="compositionally biased region" description="Polar residues" evidence="1">
    <location>
        <begin position="358"/>
        <end position="367"/>
    </location>
</feature>
<dbReference type="InterPro" id="IPR059179">
    <property type="entry name" value="MLKL-like_MCAfunc"/>
</dbReference>
<dbReference type="InterPro" id="IPR036537">
    <property type="entry name" value="Adaptor_Cbl_N_dom_sf"/>
</dbReference>
<feature type="region of interest" description="Disordered" evidence="1">
    <location>
        <begin position="1"/>
        <end position="34"/>
    </location>
</feature>
<name>A0ABR3FIP1_9AGAR</name>
<feature type="compositionally biased region" description="Polar residues" evidence="1">
    <location>
        <begin position="328"/>
        <end position="337"/>
    </location>
</feature>
<accession>A0ABR3FIP1</accession>
<evidence type="ECO:0000256" key="1">
    <source>
        <dbReference type="SAM" id="MobiDB-lite"/>
    </source>
</evidence>
<feature type="region of interest" description="Disordered" evidence="1">
    <location>
        <begin position="451"/>
        <end position="494"/>
    </location>
</feature>
<comment type="caution">
    <text evidence="2">The sequence shown here is derived from an EMBL/GenBank/DDBJ whole genome shotgun (WGS) entry which is preliminary data.</text>
</comment>
<dbReference type="Gene3D" id="1.20.930.20">
    <property type="entry name" value="Adaptor protein Cbl, N-terminal domain"/>
    <property type="match status" value="1"/>
</dbReference>
<keyword evidence="3" id="KW-1185">Reference proteome</keyword>